<evidence type="ECO:0000313" key="4">
    <source>
        <dbReference type="Proteomes" id="UP000587462"/>
    </source>
</evidence>
<dbReference type="RefSeq" id="WP_171084409.1">
    <property type="nucleotide sequence ID" value="NZ_BNBU01000011.1"/>
</dbReference>
<evidence type="ECO:0000256" key="1">
    <source>
        <dbReference type="SAM" id="MobiDB-lite"/>
    </source>
</evidence>
<dbReference type="Pfam" id="PF14016">
    <property type="entry name" value="DUF4232"/>
    <property type="match status" value="1"/>
</dbReference>
<dbReference type="InterPro" id="IPR025326">
    <property type="entry name" value="DUF4232"/>
</dbReference>
<dbReference type="PROSITE" id="PS51257">
    <property type="entry name" value="PROKAR_LIPOPROTEIN"/>
    <property type="match status" value="1"/>
</dbReference>
<gene>
    <name evidence="3" type="ORF">HG542_22835</name>
</gene>
<evidence type="ECO:0000313" key="3">
    <source>
        <dbReference type="EMBL" id="NVK80473.1"/>
    </source>
</evidence>
<feature type="compositionally biased region" description="Basic and acidic residues" evidence="1">
    <location>
        <begin position="31"/>
        <end position="40"/>
    </location>
</feature>
<proteinExistence type="predicted"/>
<accession>A0A7Y7B7J5</accession>
<reference evidence="3 4" key="1">
    <citation type="submission" date="2020-04" db="EMBL/GenBank/DDBJ databases">
        <title>Draft Genome Sequence of Streptomyces morookaense DSM 40503, an 8-azaguanine-producing strain.</title>
        <authorList>
            <person name="Qi J."/>
            <person name="Gao J.-M."/>
        </authorList>
    </citation>
    <scope>NUCLEOTIDE SEQUENCE [LARGE SCALE GENOMIC DNA]</scope>
    <source>
        <strain evidence="3 4">DSM 40503</strain>
    </source>
</reference>
<feature type="region of interest" description="Disordered" evidence="1">
    <location>
        <begin position="27"/>
        <end position="48"/>
    </location>
</feature>
<sequence>MHTAVRPRLPVALAAGAVLLTACGPQGTGPADHEAKRPVASDDAPAQDGVRITSAVKRPRAGEPSVATADFTVTNRETEPFTYTITFTVTSLSGAVLESPQETVPSVPPGRTVQRTLRLNPTPGTLHDRKHVRIAKVRRVPSDEAPAATGPCPPSGIRITADEGDAAMGLRVVGLHLTNCGTRSRHLDGPPGLELLDGERKPVPGIDILHDAEDIASGTGFDDPPGPVDLAPGESASAGLVWRNTTGAGTAVNVPYVRIKAGPAFPPVTVTPELDLGTTGRLAVSPWKHAGRAAGQQ</sequence>
<evidence type="ECO:0000259" key="2">
    <source>
        <dbReference type="Pfam" id="PF14016"/>
    </source>
</evidence>
<feature type="domain" description="DUF4232" evidence="2">
    <location>
        <begin position="152"/>
        <end position="287"/>
    </location>
</feature>
<dbReference type="Proteomes" id="UP000587462">
    <property type="component" value="Unassembled WGS sequence"/>
</dbReference>
<organism evidence="3 4">
    <name type="scientific">Streptomyces morookaense</name>
    <name type="common">Streptoverticillium morookaense</name>
    <dbReference type="NCBI Taxonomy" id="1970"/>
    <lineage>
        <taxon>Bacteria</taxon>
        <taxon>Bacillati</taxon>
        <taxon>Actinomycetota</taxon>
        <taxon>Actinomycetes</taxon>
        <taxon>Kitasatosporales</taxon>
        <taxon>Streptomycetaceae</taxon>
        <taxon>Streptomyces</taxon>
    </lineage>
</organism>
<dbReference type="EMBL" id="JABBXF010000056">
    <property type="protein sequence ID" value="NVK80473.1"/>
    <property type="molecule type" value="Genomic_DNA"/>
</dbReference>
<keyword evidence="4" id="KW-1185">Reference proteome</keyword>
<protein>
    <submittedName>
        <fullName evidence="3">DUF4232 domain-containing protein</fullName>
    </submittedName>
</protein>
<name>A0A7Y7B7J5_STRMO</name>
<comment type="caution">
    <text evidence="3">The sequence shown here is derived from an EMBL/GenBank/DDBJ whole genome shotgun (WGS) entry which is preliminary data.</text>
</comment>
<dbReference type="AlphaFoldDB" id="A0A7Y7B7J5"/>